<dbReference type="OrthoDB" id="5675790at2"/>
<dbReference type="AlphaFoldDB" id="A0A1V3L586"/>
<dbReference type="InterPro" id="IPR009731">
    <property type="entry name" value="P-like"/>
</dbReference>
<dbReference type="GO" id="GO:0006270">
    <property type="term" value="P:DNA replication initiation"/>
    <property type="evidence" value="ECO:0007669"/>
    <property type="project" value="InterPro"/>
</dbReference>
<name>A0A1V3L586_9PAST</name>
<comment type="caution">
    <text evidence="1">The sequence shown here is derived from an EMBL/GenBank/DDBJ whole genome shotgun (WGS) entry which is preliminary data.</text>
</comment>
<evidence type="ECO:0000313" key="2">
    <source>
        <dbReference type="Proteomes" id="UP000189353"/>
    </source>
</evidence>
<accession>A0A1V3L586</accession>
<proteinExistence type="predicted"/>
<protein>
    <submittedName>
        <fullName evidence="1">Replication P</fullName>
    </submittedName>
</protein>
<gene>
    <name evidence="1" type="ORF">BKG88_09070</name>
</gene>
<sequence length="211" mass="24461">MNAITPTQKSAVEKSDVSGNATKLIDRMFTRLKSLFPAWKQAFDSIETYNETKQVWLEELIKADVMTPLALKRGLDRAAGSESPFFPSVGQFIAWCSEDYHALGLPNETELYQRYKSFLGYARFNRDEFQYRSKVEFWLLKNLYEKCRKKSEDDTLKAIPKLLTEAAEKVRSNFPFEEIPKGITEQPSFYDKDRANQARDRLMAEVRGAMQ</sequence>
<dbReference type="RefSeq" id="WP_077553436.1">
    <property type="nucleotide sequence ID" value="NZ_MLAI01000024.1"/>
</dbReference>
<reference evidence="1 2" key="1">
    <citation type="submission" date="2016-10" db="EMBL/GenBank/DDBJ databases">
        <title>Rodentibacter gen. nov. and new species.</title>
        <authorList>
            <person name="Christensen H."/>
        </authorList>
    </citation>
    <scope>NUCLEOTIDE SEQUENCE [LARGE SCALE GENOMIC DNA]</scope>
    <source>
        <strain evidence="1 2">Ppn158</strain>
    </source>
</reference>
<dbReference type="Proteomes" id="UP000189353">
    <property type="component" value="Unassembled WGS sequence"/>
</dbReference>
<dbReference type="EMBL" id="MLAI01000024">
    <property type="protein sequence ID" value="OOF85106.1"/>
    <property type="molecule type" value="Genomic_DNA"/>
</dbReference>
<evidence type="ECO:0000313" key="1">
    <source>
        <dbReference type="EMBL" id="OOF85106.1"/>
    </source>
</evidence>
<organism evidence="1 2">
    <name type="scientific">Rodentibacter ratti</name>
    <dbReference type="NCBI Taxonomy" id="1906745"/>
    <lineage>
        <taxon>Bacteria</taxon>
        <taxon>Pseudomonadati</taxon>
        <taxon>Pseudomonadota</taxon>
        <taxon>Gammaproteobacteria</taxon>
        <taxon>Pasteurellales</taxon>
        <taxon>Pasteurellaceae</taxon>
        <taxon>Rodentibacter</taxon>
    </lineage>
</organism>
<dbReference type="Pfam" id="PF06992">
    <property type="entry name" value="Phage_lambda_P"/>
    <property type="match status" value="1"/>
</dbReference>